<evidence type="ECO:0000256" key="1">
    <source>
        <dbReference type="SAM" id="Phobius"/>
    </source>
</evidence>
<name>A0A382XZ36_9ZZZZ</name>
<dbReference type="EMBL" id="UINC01171535">
    <property type="protein sequence ID" value="SVD76150.1"/>
    <property type="molecule type" value="Genomic_DNA"/>
</dbReference>
<protein>
    <submittedName>
        <fullName evidence="2">Uncharacterized protein</fullName>
    </submittedName>
</protein>
<reference evidence="2" key="1">
    <citation type="submission" date="2018-05" db="EMBL/GenBank/DDBJ databases">
        <authorList>
            <person name="Lanie J.A."/>
            <person name="Ng W.-L."/>
            <person name="Kazmierczak K.M."/>
            <person name="Andrzejewski T.M."/>
            <person name="Davidsen T.M."/>
            <person name="Wayne K.J."/>
            <person name="Tettelin H."/>
            <person name="Glass J.I."/>
            <person name="Rusch D."/>
            <person name="Podicherti R."/>
            <person name="Tsui H.-C.T."/>
            <person name="Winkler M.E."/>
        </authorList>
    </citation>
    <scope>NUCLEOTIDE SEQUENCE</scope>
</reference>
<organism evidence="2">
    <name type="scientific">marine metagenome</name>
    <dbReference type="NCBI Taxonomy" id="408172"/>
    <lineage>
        <taxon>unclassified sequences</taxon>
        <taxon>metagenomes</taxon>
        <taxon>ecological metagenomes</taxon>
    </lineage>
</organism>
<gene>
    <name evidence="2" type="ORF">METZ01_LOCUS429004</name>
</gene>
<feature type="transmembrane region" description="Helical" evidence="1">
    <location>
        <begin position="9"/>
        <end position="28"/>
    </location>
</feature>
<dbReference type="AlphaFoldDB" id="A0A382XZ36"/>
<keyword evidence="1" id="KW-0812">Transmembrane</keyword>
<keyword evidence="1" id="KW-0472">Membrane</keyword>
<accession>A0A382XZ36</accession>
<sequence length="47" mass="5220">MSDKEREAYIQLGLGLLVCIGLALYTYFSDWTLNFFPPPPIIPMGAG</sequence>
<evidence type="ECO:0000313" key="2">
    <source>
        <dbReference type="EMBL" id="SVD76150.1"/>
    </source>
</evidence>
<keyword evidence="1" id="KW-1133">Transmembrane helix</keyword>
<proteinExistence type="predicted"/>